<reference evidence="3" key="1">
    <citation type="submission" date="2025-08" db="UniProtKB">
        <authorList>
            <consortium name="RefSeq"/>
        </authorList>
    </citation>
    <scope>IDENTIFICATION</scope>
    <source>
        <tissue evidence="3">Ear skin</tissue>
    </source>
</reference>
<dbReference type="GeneID" id="116665673"/>
<protein>
    <submittedName>
        <fullName evidence="3">Uncharacterized protein LOC116665673 isoform X1</fullName>
    </submittedName>
</protein>
<sequence>MVVSFNLLPVQSSASAAGLQDMRQCKPEPRTSASWKSRFLLLPALFLLLFPLVLRWPQASKGELEHGGQGTVSPLGWPGGSEGLNSHLYAPAQLKCQHERRILTHLPHPGSEMASGGSPMPAPCAECGCWGWRSARNGASAELGRRAVIGQVKSQREVLVVRKEKWQLCGSVALDPKDGKWSCCKGFYPFHRPTQRCCQTWGKFIIIPMDPEKSEAEDCRTHTQKTLAGVPEQERARTIS</sequence>
<evidence type="ECO:0000256" key="1">
    <source>
        <dbReference type="SAM" id="MobiDB-lite"/>
    </source>
</evidence>
<gene>
    <name evidence="3" type="primary">LOC116665673</name>
</gene>
<dbReference type="RefSeq" id="XP_032341682.1">
    <property type="nucleotide sequence ID" value="XM_032485791.1"/>
</dbReference>
<feature type="region of interest" description="Disordered" evidence="1">
    <location>
        <begin position="220"/>
        <end position="240"/>
    </location>
</feature>
<evidence type="ECO:0000313" key="3">
    <source>
        <dbReference type="RefSeq" id="XP_032341682.1"/>
    </source>
</evidence>
<organism evidence="2 3">
    <name type="scientific">Camelus ferus</name>
    <name type="common">Wild bactrian camel</name>
    <name type="synonym">Camelus bactrianus ferus</name>
    <dbReference type="NCBI Taxonomy" id="419612"/>
    <lineage>
        <taxon>Eukaryota</taxon>
        <taxon>Metazoa</taxon>
        <taxon>Chordata</taxon>
        <taxon>Craniata</taxon>
        <taxon>Vertebrata</taxon>
        <taxon>Euteleostomi</taxon>
        <taxon>Mammalia</taxon>
        <taxon>Eutheria</taxon>
        <taxon>Laurasiatheria</taxon>
        <taxon>Artiodactyla</taxon>
        <taxon>Tylopoda</taxon>
        <taxon>Camelidae</taxon>
        <taxon>Camelus</taxon>
    </lineage>
</organism>
<keyword evidence="2" id="KW-1185">Reference proteome</keyword>
<proteinExistence type="predicted"/>
<dbReference type="AlphaFoldDB" id="A0A8B8THK1"/>
<dbReference type="Proteomes" id="UP000694856">
    <property type="component" value="Chromosome 9"/>
</dbReference>
<evidence type="ECO:0000313" key="2">
    <source>
        <dbReference type="Proteomes" id="UP000694856"/>
    </source>
</evidence>
<accession>A0A8B8THK1</accession>
<dbReference type="KEGG" id="cfr:116665673"/>
<name>A0A8B8THK1_CAMFR</name>